<name>A0ABQ8UDY4_9EUKA</name>
<comment type="caution">
    <text evidence="4">The sequence shown here is derived from an EMBL/GenBank/DDBJ whole genome shotgun (WGS) entry which is preliminary data.</text>
</comment>
<evidence type="ECO:0000313" key="4">
    <source>
        <dbReference type="EMBL" id="KAJ4456577.1"/>
    </source>
</evidence>
<proteinExistence type="predicted"/>
<gene>
    <name evidence="4" type="ORF">PAPYR_8143</name>
</gene>
<sequence>MRRSPQEPLPFFFSLLFLVQIGDALTFCSPFLPLPLCSTAGAPERFVQSSVTDFFDFMFAALPHYELCRPDFDRDVAALRQRYVFQPHRLKAVPIDGLELFARNLWTSIVTDQELNIPTQREMLATFRCSELLEKAYASFCGALTTLQLEGGQGRYAPDLGKRFVRLLTEATDSYRVYASRYESSVYLKKREELLARIDTALKPLFLTHLAAIKHTLLVAFQLQLPAALCRHESRKRIRLAHCRESSISLRPAGVAGGVAGVGVSAQLAAVAAASVGQQQQEPATILSALGGAAAAVAVVGNSAKEPVPFQPTDAPALGWTVNPDVFNLSTYLSQVPHATATSPLMTPVTPRTPPATPPSSSGSVLFAPLSTPPSGTPAKPRRRADSAKGYFFPGIP</sequence>
<reference evidence="4" key="1">
    <citation type="journal article" date="2022" name="bioRxiv">
        <title>Genomics of Preaxostyla Flagellates Illuminates Evolutionary Transitions and the Path Towards Mitochondrial Loss.</title>
        <authorList>
            <person name="Novak L.V.F."/>
            <person name="Treitli S.C."/>
            <person name="Pyrih J."/>
            <person name="Halakuc P."/>
            <person name="Pipaliya S.V."/>
            <person name="Vacek V."/>
            <person name="Brzon O."/>
            <person name="Soukal P."/>
            <person name="Eme L."/>
            <person name="Dacks J.B."/>
            <person name="Karnkowska A."/>
            <person name="Elias M."/>
            <person name="Hampl V."/>
        </authorList>
    </citation>
    <scope>NUCLEOTIDE SEQUENCE</scope>
    <source>
        <strain evidence="4">RCP-MX</strain>
    </source>
</reference>
<dbReference type="Pfam" id="PF20428">
    <property type="entry name" value="Sey1_3HB"/>
    <property type="match status" value="1"/>
</dbReference>
<dbReference type="InterPro" id="IPR046758">
    <property type="entry name" value="Sey1/RHD3-like_3HB"/>
</dbReference>
<evidence type="ECO:0000313" key="5">
    <source>
        <dbReference type="Proteomes" id="UP001141327"/>
    </source>
</evidence>
<accession>A0ABQ8UDY4</accession>
<dbReference type="Pfam" id="PF05879">
    <property type="entry name" value="RHD3_GTPase"/>
    <property type="match status" value="1"/>
</dbReference>
<protein>
    <recommendedName>
        <fullName evidence="3">Sey1/RHD3-like three-helix bundle domain-containing protein</fullName>
    </recommendedName>
</protein>
<dbReference type="PANTHER" id="PTHR45923">
    <property type="entry name" value="PROTEIN SEY1"/>
    <property type="match status" value="1"/>
</dbReference>
<feature type="region of interest" description="Disordered" evidence="1">
    <location>
        <begin position="342"/>
        <end position="397"/>
    </location>
</feature>
<organism evidence="4 5">
    <name type="scientific">Paratrimastix pyriformis</name>
    <dbReference type="NCBI Taxonomy" id="342808"/>
    <lineage>
        <taxon>Eukaryota</taxon>
        <taxon>Metamonada</taxon>
        <taxon>Preaxostyla</taxon>
        <taxon>Paratrimastigidae</taxon>
        <taxon>Paratrimastix</taxon>
    </lineage>
</organism>
<dbReference type="Proteomes" id="UP001141327">
    <property type="component" value="Unassembled WGS sequence"/>
</dbReference>
<feature type="chain" id="PRO_5045987576" description="Sey1/RHD3-like three-helix bundle domain-containing protein" evidence="2">
    <location>
        <begin position="25"/>
        <end position="397"/>
    </location>
</feature>
<dbReference type="InterPro" id="IPR008803">
    <property type="entry name" value="RHD3/Sey1"/>
</dbReference>
<feature type="domain" description="Sey1/RHD3-like three-helix bundle" evidence="3">
    <location>
        <begin position="159"/>
        <end position="229"/>
    </location>
</feature>
<evidence type="ECO:0000256" key="1">
    <source>
        <dbReference type="SAM" id="MobiDB-lite"/>
    </source>
</evidence>
<evidence type="ECO:0000259" key="3">
    <source>
        <dbReference type="Pfam" id="PF20428"/>
    </source>
</evidence>
<feature type="signal peptide" evidence="2">
    <location>
        <begin position="1"/>
        <end position="24"/>
    </location>
</feature>
<keyword evidence="5" id="KW-1185">Reference proteome</keyword>
<evidence type="ECO:0000256" key="2">
    <source>
        <dbReference type="SAM" id="SignalP"/>
    </source>
</evidence>
<dbReference type="PANTHER" id="PTHR45923:SF2">
    <property type="entry name" value="PROTEIN SEY1"/>
    <property type="match status" value="1"/>
</dbReference>
<dbReference type="EMBL" id="JAPMOS010000066">
    <property type="protein sequence ID" value="KAJ4456577.1"/>
    <property type="molecule type" value="Genomic_DNA"/>
</dbReference>
<keyword evidence="2" id="KW-0732">Signal</keyword>